<keyword evidence="1" id="KW-0808">Transferase</keyword>
<keyword evidence="5" id="KW-1185">Reference proteome</keyword>
<evidence type="ECO:0000256" key="2">
    <source>
        <dbReference type="ARBA" id="ARBA00023315"/>
    </source>
</evidence>
<dbReference type="STRING" id="1742972.COMA1_10690"/>
<gene>
    <name evidence="4" type="ORF">COMA1_10690</name>
</gene>
<dbReference type="PANTHER" id="PTHR43877">
    <property type="entry name" value="AMINOALKYLPHOSPHONATE N-ACETYLTRANSFERASE-RELATED-RELATED"/>
    <property type="match status" value="1"/>
</dbReference>
<dbReference type="InterPro" id="IPR016181">
    <property type="entry name" value="Acyl_CoA_acyltransferase"/>
</dbReference>
<keyword evidence="2" id="KW-0012">Acyltransferase</keyword>
<accession>A0A0S4L4K7</accession>
<reference evidence="4 5" key="1">
    <citation type="submission" date="2015-10" db="EMBL/GenBank/DDBJ databases">
        <authorList>
            <person name="Gilbert D.G."/>
        </authorList>
    </citation>
    <scope>NUCLEOTIDE SEQUENCE [LARGE SCALE GENOMIC DNA]</scope>
    <source>
        <strain evidence="4">COMA1</strain>
    </source>
</reference>
<dbReference type="RefSeq" id="WP_176697817.1">
    <property type="nucleotide sequence ID" value="NZ_CZQA01000001.1"/>
</dbReference>
<dbReference type="Gene3D" id="3.40.630.30">
    <property type="match status" value="1"/>
</dbReference>
<dbReference type="Pfam" id="PF00583">
    <property type="entry name" value="Acetyltransf_1"/>
    <property type="match status" value="1"/>
</dbReference>
<name>A0A0S4L4K7_9BACT</name>
<evidence type="ECO:0000256" key="1">
    <source>
        <dbReference type="ARBA" id="ARBA00022679"/>
    </source>
</evidence>
<evidence type="ECO:0000313" key="5">
    <source>
        <dbReference type="Proteomes" id="UP000199032"/>
    </source>
</evidence>
<dbReference type="Proteomes" id="UP000199032">
    <property type="component" value="Unassembled WGS sequence"/>
</dbReference>
<dbReference type="InterPro" id="IPR000182">
    <property type="entry name" value="GNAT_dom"/>
</dbReference>
<evidence type="ECO:0000313" key="4">
    <source>
        <dbReference type="EMBL" id="CUS32567.1"/>
    </source>
</evidence>
<feature type="domain" description="N-acetyltransferase" evidence="3">
    <location>
        <begin position="8"/>
        <end position="158"/>
    </location>
</feature>
<dbReference type="SUPFAM" id="SSF55729">
    <property type="entry name" value="Acyl-CoA N-acyltransferases (Nat)"/>
    <property type="match status" value="1"/>
</dbReference>
<dbReference type="AlphaFoldDB" id="A0A0S4L4K7"/>
<organism evidence="4 5">
    <name type="scientific">Candidatus Nitrospira nitrosa</name>
    <dbReference type="NCBI Taxonomy" id="1742972"/>
    <lineage>
        <taxon>Bacteria</taxon>
        <taxon>Pseudomonadati</taxon>
        <taxon>Nitrospirota</taxon>
        <taxon>Nitrospiria</taxon>
        <taxon>Nitrospirales</taxon>
        <taxon>Nitrospiraceae</taxon>
        <taxon>Nitrospira</taxon>
    </lineage>
</organism>
<dbReference type="EMBL" id="CZQA01000001">
    <property type="protein sequence ID" value="CUS32567.1"/>
    <property type="molecule type" value="Genomic_DNA"/>
</dbReference>
<evidence type="ECO:0000259" key="3">
    <source>
        <dbReference type="PROSITE" id="PS51186"/>
    </source>
</evidence>
<sequence>MNNVLTQSLIRPAAVGDSDSIAVLMREGVSDAVRQITIMGSPQLARYIADEITAKTGDEYVVGMMQGHVIGMCSWRHTGTMLQLNHLYLASEFRGQGLGTMLILDGLQRIRRSEEQKFALDVFYDNPRARAWYRSWGMTPEHHARWIQLPLPSGESTEALHWTVSGMTESSARYLRYGFSQFTLSTTSGTYHIGRLSHGLFRVSTGSILRDPAALQGLTRIDPQRQLLCVGSVDDTAAPLSKAARLIAESERLVSSCTTIREHLESSLSRRRCNHRAIPVRL</sequence>
<proteinExistence type="predicted"/>
<dbReference type="CDD" id="cd04301">
    <property type="entry name" value="NAT_SF"/>
    <property type="match status" value="1"/>
</dbReference>
<dbReference type="GO" id="GO:0016747">
    <property type="term" value="F:acyltransferase activity, transferring groups other than amino-acyl groups"/>
    <property type="evidence" value="ECO:0007669"/>
    <property type="project" value="InterPro"/>
</dbReference>
<dbReference type="InterPro" id="IPR050832">
    <property type="entry name" value="Bact_Acetyltransf"/>
</dbReference>
<protein>
    <recommendedName>
        <fullName evidence="3">N-acetyltransferase domain-containing protein</fullName>
    </recommendedName>
</protein>
<dbReference type="PROSITE" id="PS51186">
    <property type="entry name" value="GNAT"/>
    <property type="match status" value="1"/>
</dbReference>